<dbReference type="FunFam" id="1.25.70.10:FF:000010">
    <property type="entry name" value="Transcription termination factor MTEF1, chloroplastic"/>
    <property type="match status" value="1"/>
</dbReference>
<gene>
    <name evidence="6" type="primary">LOC111463541</name>
</gene>
<feature type="region of interest" description="Disordered" evidence="4">
    <location>
        <begin position="58"/>
        <end position="78"/>
    </location>
</feature>
<keyword evidence="2" id="KW-0806">Transcription termination</keyword>
<dbReference type="Proteomes" id="UP000504609">
    <property type="component" value="Unplaced"/>
</dbReference>
<dbReference type="Pfam" id="PF02536">
    <property type="entry name" value="mTERF"/>
    <property type="match status" value="1"/>
</dbReference>
<dbReference type="GO" id="GO:0003676">
    <property type="term" value="F:nucleic acid binding"/>
    <property type="evidence" value="ECO:0007669"/>
    <property type="project" value="InterPro"/>
</dbReference>
<dbReference type="GeneID" id="111463541"/>
<dbReference type="RefSeq" id="XP_022963280.1">
    <property type="nucleotide sequence ID" value="XM_023107512.1"/>
</dbReference>
<dbReference type="KEGG" id="cmos:111463541"/>
<feature type="compositionally biased region" description="Pro residues" evidence="4">
    <location>
        <begin position="59"/>
        <end position="72"/>
    </location>
</feature>
<reference evidence="6" key="1">
    <citation type="submission" date="2025-08" db="UniProtKB">
        <authorList>
            <consortium name="RefSeq"/>
        </authorList>
    </citation>
    <scope>IDENTIFICATION</scope>
    <source>
        <tissue evidence="6">Young leaves</tissue>
    </source>
</reference>
<evidence type="ECO:0000256" key="3">
    <source>
        <dbReference type="ARBA" id="ARBA00022946"/>
    </source>
</evidence>
<sequence>MNAMQDTALHLLSNGGFLHHSSPSSLFPSLSRSRTLQFPTINAKIAFILPSKLPSRAPDIPPLSPPLPPPPSHSGSRSEFQEKMLFLDSIGIDFLSVIKDHPPVATASLADIRSAVDFMTSMNFTAVEFRRIVGMCPEILTSRVSDIVPVFTFLLREARVDGSDIKRVINRRPRLLACSVKNRLRPTMYFLQSIGISEVHKHTSLLSCSVEEKLIPRIEFFENLGFSRRDAVIMFRRFPQLFCCSIKENLEPKLNYFVVEMGRELKELKEFPHYFSFSLENRIKPRHQICVEKGVCFPLPVLLKTSEMKFREKLEPWE</sequence>
<dbReference type="PANTHER" id="PTHR13068">
    <property type="entry name" value="CGI-12 PROTEIN-RELATED"/>
    <property type="match status" value="1"/>
</dbReference>
<dbReference type="Gene3D" id="1.25.70.10">
    <property type="entry name" value="Transcription termination factor 3, mitochondrial"/>
    <property type="match status" value="1"/>
</dbReference>
<dbReference type="PANTHER" id="PTHR13068:SF46">
    <property type="entry name" value="OS03G0360600 PROTEIN"/>
    <property type="match status" value="1"/>
</dbReference>
<comment type="similarity">
    <text evidence="1">Belongs to the mTERF family.</text>
</comment>
<evidence type="ECO:0000256" key="2">
    <source>
        <dbReference type="ARBA" id="ARBA00022472"/>
    </source>
</evidence>
<dbReference type="InterPro" id="IPR038538">
    <property type="entry name" value="MTERF_sf"/>
</dbReference>
<name>A0A6J1HHJ6_CUCMO</name>
<proteinExistence type="inferred from homology"/>
<dbReference type="GO" id="GO:0006353">
    <property type="term" value="P:DNA-templated transcription termination"/>
    <property type="evidence" value="ECO:0007669"/>
    <property type="project" value="UniProtKB-KW"/>
</dbReference>
<keyword evidence="2" id="KW-0804">Transcription</keyword>
<accession>A0A6J1HHJ6</accession>
<evidence type="ECO:0000256" key="4">
    <source>
        <dbReference type="SAM" id="MobiDB-lite"/>
    </source>
</evidence>
<keyword evidence="2" id="KW-0805">Transcription regulation</keyword>
<evidence type="ECO:0000256" key="1">
    <source>
        <dbReference type="ARBA" id="ARBA00007692"/>
    </source>
</evidence>
<dbReference type="SMART" id="SM00733">
    <property type="entry name" value="Mterf"/>
    <property type="match status" value="6"/>
</dbReference>
<dbReference type="InterPro" id="IPR003690">
    <property type="entry name" value="MTERF"/>
</dbReference>
<organism evidence="5 6">
    <name type="scientific">Cucurbita moschata</name>
    <name type="common">Winter crookneck squash</name>
    <name type="synonym">Cucurbita pepo var. moschata</name>
    <dbReference type="NCBI Taxonomy" id="3662"/>
    <lineage>
        <taxon>Eukaryota</taxon>
        <taxon>Viridiplantae</taxon>
        <taxon>Streptophyta</taxon>
        <taxon>Embryophyta</taxon>
        <taxon>Tracheophyta</taxon>
        <taxon>Spermatophyta</taxon>
        <taxon>Magnoliopsida</taxon>
        <taxon>eudicotyledons</taxon>
        <taxon>Gunneridae</taxon>
        <taxon>Pentapetalae</taxon>
        <taxon>rosids</taxon>
        <taxon>fabids</taxon>
        <taxon>Cucurbitales</taxon>
        <taxon>Cucurbitaceae</taxon>
        <taxon>Cucurbiteae</taxon>
        <taxon>Cucurbita</taxon>
    </lineage>
</organism>
<protein>
    <submittedName>
        <fullName evidence="6">Transcription termination factor MTEF1, chloroplastic</fullName>
    </submittedName>
</protein>
<dbReference type="AlphaFoldDB" id="A0A6J1HHJ6"/>
<keyword evidence="3" id="KW-0809">Transit peptide</keyword>
<keyword evidence="5" id="KW-1185">Reference proteome</keyword>
<evidence type="ECO:0000313" key="5">
    <source>
        <dbReference type="Proteomes" id="UP000504609"/>
    </source>
</evidence>
<evidence type="ECO:0000313" key="6">
    <source>
        <dbReference type="RefSeq" id="XP_022963280.1"/>
    </source>
</evidence>